<dbReference type="AlphaFoldDB" id="E4UWN2"/>
<protein>
    <submittedName>
        <fullName evidence="3">Uncharacterized protein</fullName>
    </submittedName>
</protein>
<dbReference type="eggNOG" id="ENOG502RQUE">
    <property type="taxonomic scope" value="Eukaryota"/>
</dbReference>
<dbReference type="Proteomes" id="UP000002669">
    <property type="component" value="Unassembled WGS sequence"/>
</dbReference>
<dbReference type="RefSeq" id="XP_003172986.1">
    <property type="nucleotide sequence ID" value="XM_003172938.1"/>
</dbReference>
<keyword evidence="2" id="KW-0472">Membrane</keyword>
<feature type="region of interest" description="Disordered" evidence="1">
    <location>
        <begin position="56"/>
        <end position="123"/>
    </location>
</feature>
<feature type="region of interest" description="Disordered" evidence="1">
    <location>
        <begin position="163"/>
        <end position="204"/>
    </location>
</feature>
<dbReference type="InParanoid" id="E4UWN2"/>
<dbReference type="EMBL" id="DS989825">
    <property type="protein sequence ID" value="EFR02575.1"/>
    <property type="molecule type" value="Genomic_DNA"/>
</dbReference>
<name>E4UWN2_ARTGP</name>
<sequence>MSNIIAPLEPGSSSTRTTRPHNIPRMFVIEILLTIASLLLVIVSLLLEDQEAHAHQRTTRTELSNDPSLDTSTENLFEGAGIDGPGAPENESWIMEYPTHRSTYHSSNSSSEDSSSEDPEEEVIPTLEALWADWNPEPEPIDYPDRPTTPGILETAVANDTGSLWSVSGSDTESNQLWPPQPATPNSIQDIFNPTGELEMSDIE</sequence>
<dbReference type="GeneID" id="10028262"/>
<dbReference type="OrthoDB" id="4173769at2759"/>
<feature type="region of interest" description="Disordered" evidence="1">
    <location>
        <begin position="134"/>
        <end position="153"/>
    </location>
</feature>
<evidence type="ECO:0000256" key="2">
    <source>
        <dbReference type="SAM" id="Phobius"/>
    </source>
</evidence>
<dbReference type="HOGENOM" id="CLU_1338385_0_0_1"/>
<feature type="compositionally biased region" description="Polar residues" evidence="1">
    <location>
        <begin position="163"/>
        <end position="192"/>
    </location>
</feature>
<dbReference type="OMA" id="WIMEYPT"/>
<feature type="compositionally biased region" description="Acidic residues" evidence="1">
    <location>
        <begin position="114"/>
        <end position="123"/>
    </location>
</feature>
<feature type="transmembrane region" description="Helical" evidence="2">
    <location>
        <begin position="26"/>
        <end position="47"/>
    </location>
</feature>
<accession>E4UWN2</accession>
<reference evidence="4" key="1">
    <citation type="journal article" date="2012" name="MBio">
        <title>Comparative genome analysis of Trichophyton rubrum and related dermatophytes reveals candidate genes involved in infection.</title>
        <authorList>
            <person name="Martinez D.A."/>
            <person name="Oliver B.G."/>
            <person name="Graeser Y."/>
            <person name="Goldberg J.M."/>
            <person name="Li W."/>
            <person name="Martinez-Rossi N.M."/>
            <person name="Monod M."/>
            <person name="Shelest E."/>
            <person name="Barton R.C."/>
            <person name="Birch E."/>
            <person name="Brakhage A.A."/>
            <person name="Chen Z."/>
            <person name="Gurr S.J."/>
            <person name="Heiman D."/>
            <person name="Heitman J."/>
            <person name="Kosti I."/>
            <person name="Rossi A."/>
            <person name="Saif S."/>
            <person name="Samalova M."/>
            <person name="Saunders C.W."/>
            <person name="Shea T."/>
            <person name="Summerbell R.C."/>
            <person name="Xu J."/>
            <person name="Young S."/>
            <person name="Zeng Q."/>
            <person name="Birren B.W."/>
            <person name="Cuomo C.A."/>
            <person name="White T.C."/>
        </authorList>
    </citation>
    <scope>NUCLEOTIDE SEQUENCE [LARGE SCALE GENOMIC DNA]</scope>
    <source>
        <strain evidence="4">ATCC MYA-4604 / CBS 118893</strain>
    </source>
</reference>
<evidence type="ECO:0000256" key="1">
    <source>
        <dbReference type="SAM" id="MobiDB-lite"/>
    </source>
</evidence>
<evidence type="ECO:0000313" key="4">
    <source>
        <dbReference type="Proteomes" id="UP000002669"/>
    </source>
</evidence>
<feature type="compositionally biased region" description="Polar residues" evidence="1">
    <location>
        <begin position="61"/>
        <end position="75"/>
    </location>
</feature>
<keyword evidence="2" id="KW-1133">Transmembrane helix</keyword>
<dbReference type="VEuPathDB" id="FungiDB:MGYG_05571"/>
<keyword evidence="2" id="KW-0812">Transmembrane</keyword>
<evidence type="ECO:0000313" key="3">
    <source>
        <dbReference type="EMBL" id="EFR02575.1"/>
    </source>
</evidence>
<feature type="region of interest" description="Disordered" evidence="1">
    <location>
        <begin position="1"/>
        <end position="20"/>
    </location>
</feature>
<organism evidence="4">
    <name type="scientific">Arthroderma gypseum (strain ATCC MYA-4604 / CBS 118893)</name>
    <name type="common">Microsporum gypseum</name>
    <dbReference type="NCBI Taxonomy" id="535722"/>
    <lineage>
        <taxon>Eukaryota</taxon>
        <taxon>Fungi</taxon>
        <taxon>Dikarya</taxon>
        <taxon>Ascomycota</taxon>
        <taxon>Pezizomycotina</taxon>
        <taxon>Eurotiomycetes</taxon>
        <taxon>Eurotiomycetidae</taxon>
        <taxon>Onygenales</taxon>
        <taxon>Arthrodermataceae</taxon>
        <taxon>Nannizzia</taxon>
    </lineage>
</organism>
<keyword evidence="4" id="KW-1185">Reference proteome</keyword>
<proteinExistence type="predicted"/>
<gene>
    <name evidence="3" type="ORF">MGYG_05571</name>
</gene>